<protein>
    <submittedName>
        <fullName evidence="2">WW domain-binding protein 4</fullName>
    </submittedName>
</protein>
<sequence>KFLACTFSTSSRSKGSTTIFHHHPWPTCPPQSYCYATNSVDFGPYYCCPVSSGPSWRTTAHFYSSVQPMPYDLPNVMTETAHWPASAGTPPLKSRKVSLNTKKIHQENKELKKKIKFIIDRWMEKQNMVRI</sequence>
<dbReference type="Proteomes" id="UP000035642">
    <property type="component" value="Unassembled WGS sequence"/>
</dbReference>
<name>A0A0K0CUY9_ANGCA</name>
<reference evidence="1" key="1">
    <citation type="submission" date="2012-09" db="EMBL/GenBank/DDBJ databases">
        <authorList>
            <person name="Martin A.A."/>
        </authorList>
    </citation>
    <scope>NUCLEOTIDE SEQUENCE</scope>
</reference>
<keyword evidence="1" id="KW-1185">Reference proteome</keyword>
<reference evidence="2" key="2">
    <citation type="submission" date="2016-04" db="UniProtKB">
        <authorList>
            <consortium name="WormBaseParasite"/>
        </authorList>
    </citation>
    <scope>IDENTIFICATION</scope>
</reference>
<evidence type="ECO:0000313" key="1">
    <source>
        <dbReference type="Proteomes" id="UP000035642"/>
    </source>
</evidence>
<accession>A0A0K0CUY9</accession>
<dbReference type="Pfam" id="PF17281">
    <property type="entry name" value="DUF5346"/>
    <property type="match status" value="1"/>
</dbReference>
<dbReference type="STRING" id="6313.A0A0K0CUY9"/>
<dbReference type="AlphaFoldDB" id="A0A0K0CUY9"/>
<evidence type="ECO:0000313" key="2">
    <source>
        <dbReference type="WBParaSite" id="ACAC_0000108901-mRNA-1"/>
    </source>
</evidence>
<dbReference type="InterPro" id="IPR035231">
    <property type="entry name" value="DUF5346"/>
</dbReference>
<proteinExistence type="predicted"/>
<dbReference type="WBParaSite" id="ACAC_0000108901-mRNA-1">
    <property type="protein sequence ID" value="ACAC_0000108901-mRNA-1"/>
    <property type="gene ID" value="ACAC_0000108901"/>
</dbReference>
<organism evidence="1 2">
    <name type="scientific">Angiostrongylus cantonensis</name>
    <name type="common">Rat lungworm</name>
    <dbReference type="NCBI Taxonomy" id="6313"/>
    <lineage>
        <taxon>Eukaryota</taxon>
        <taxon>Metazoa</taxon>
        <taxon>Ecdysozoa</taxon>
        <taxon>Nematoda</taxon>
        <taxon>Chromadorea</taxon>
        <taxon>Rhabditida</taxon>
        <taxon>Rhabditina</taxon>
        <taxon>Rhabditomorpha</taxon>
        <taxon>Strongyloidea</taxon>
        <taxon>Metastrongylidae</taxon>
        <taxon>Angiostrongylus</taxon>
    </lineage>
</organism>